<dbReference type="Gene3D" id="2.130.10.10">
    <property type="entry name" value="YVTN repeat-like/Quinoprotein amine dehydrogenase"/>
    <property type="match status" value="3"/>
</dbReference>
<sequence>MRWILPFLPGRSQLVTLALAASVSWQLGVPLSAAAKTSLFVSNYVNSNEIQSLTAWNGLLAAGTLGGIVTIVPATGIATKILRSQGGLPSNSVLSTEVSPSGALWIGTAESGIARLRTDGTFRRTLSSFDGLPSDRVQALYVRGDTVWVGTSGGVALFTESPATGQIGLTRVYTNASTSGALAGDDVRAFIQVGDTLWCATMSGLSAFASGVWVARTAALAIPATSLALYADTLWAATSLGPYQYAGGVFRAANAGHAFASQTLFAGPQGFFSGSATLGAYRYAAGAWTAVNTGLPGLRVTAFRDGPDGALWVGTLAGAARLLPASLSWEPHVSDGPLVNATQRAVADRRGAWFSTGNAFPPGSGRGVVLHFDGASWSALTYGSTGGTFQDADAFAIFSDNSSKLWVGHCCLDGDPRPRIDRYDPGTGVWDTPPAFNIWAIDQSPSGRIYAGSVEHENGIYEFAATGAILDSLTPLNSGLTSNNLRAVRFDSAGKGWFGTAFNGVDVWDGRGTQDHADDVWTHLIVQPSDQVSSIAVLGPQTAWIGTSGGAGLVQNGVFIRVLTPLGNPGLPSGQVNDLAVDSRGNVWIATSGGLARADASGTGAIEVFTTQDGLVDNDIRALAWDGAHGALWVGTGHGISRVVSTTGGEPGITDQSYVYPNPSRAALGSLKLGGIRNALDGEIRDLAGNVIHRFRCDPAANEIWDLRNDGGDPAPSGVYLVVLRDKSQSRILRVAVVR</sequence>
<proteinExistence type="predicted"/>
<evidence type="ECO:0000313" key="2">
    <source>
        <dbReference type="EMBL" id="TMQ62069.1"/>
    </source>
</evidence>
<protein>
    <recommendedName>
        <fullName evidence="5">T9SS type A sorting domain-containing protein</fullName>
    </recommendedName>
</protein>
<dbReference type="Pfam" id="PF07494">
    <property type="entry name" value="Reg_prop"/>
    <property type="match status" value="1"/>
</dbReference>
<reference evidence="3 4" key="1">
    <citation type="journal article" date="2019" name="Nat. Microbiol.">
        <title>Mediterranean grassland soil C-N compound turnover is dependent on rainfall and depth, and is mediated by genomically divergent microorganisms.</title>
        <authorList>
            <person name="Diamond S."/>
            <person name="Andeer P.F."/>
            <person name="Li Z."/>
            <person name="Crits-Christoph A."/>
            <person name="Burstein D."/>
            <person name="Anantharaman K."/>
            <person name="Lane K.R."/>
            <person name="Thomas B.C."/>
            <person name="Pan C."/>
            <person name="Northen T.R."/>
            <person name="Banfield J.F."/>
        </authorList>
    </citation>
    <scope>NUCLEOTIDE SEQUENCE [LARGE SCALE GENOMIC DNA]</scope>
    <source>
        <strain evidence="1">WS_4</strain>
        <strain evidence="2">WS_7</strain>
    </source>
</reference>
<evidence type="ECO:0008006" key="5">
    <source>
        <dbReference type="Google" id="ProtNLM"/>
    </source>
</evidence>
<gene>
    <name evidence="1" type="ORF">E6K74_06550</name>
    <name evidence="2" type="ORF">E6K77_08430</name>
</gene>
<organism evidence="2 3">
    <name type="scientific">Eiseniibacteriota bacterium</name>
    <dbReference type="NCBI Taxonomy" id="2212470"/>
    <lineage>
        <taxon>Bacteria</taxon>
        <taxon>Candidatus Eiseniibacteriota</taxon>
    </lineage>
</organism>
<dbReference type="InterPro" id="IPR011110">
    <property type="entry name" value="Reg_prop"/>
</dbReference>
<dbReference type="Proteomes" id="UP000319829">
    <property type="component" value="Unassembled WGS sequence"/>
</dbReference>
<dbReference type="EMBL" id="VBOX01000086">
    <property type="protein sequence ID" value="TMQ62069.1"/>
    <property type="molecule type" value="Genomic_DNA"/>
</dbReference>
<name>A0A538TEJ7_UNCEI</name>
<dbReference type="AlphaFoldDB" id="A0A538TEJ7"/>
<evidence type="ECO:0000313" key="3">
    <source>
        <dbReference type="Proteomes" id="UP000317366"/>
    </source>
</evidence>
<dbReference type="SUPFAM" id="SSF63829">
    <property type="entry name" value="Calcium-dependent phosphotriesterase"/>
    <property type="match status" value="1"/>
</dbReference>
<dbReference type="SUPFAM" id="SSF101898">
    <property type="entry name" value="NHL repeat"/>
    <property type="match status" value="1"/>
</dbReference>
<accession>A0A538TEJ7</accession>
<dbReference type="Proteomes" id="UP000317366">
    <property type="component" value="Unassembled WGS sequence"/>
</dbReference>
<dbReference type="EMBL" id="VBOU01000074">
    <property type="protein sequence ID" value="TMQ54399.1"/>
    <property type="molecule type" value="Genomic_DNA"/>
</dbReference>
<evidence type="ECO:0000313" key="1">
    <source>
        <dbReference type="EMBL" id="TMQ54399.1"/>
    </source>
</evidence>
<dbReference type="InterPro" id="IPR015943">
    <property type="entry name" value="WD40/YVTN_repeat-like_dom_sf"/>
</dbReference>
<evidence type="ECO:0000313" key="4">
    <source>
        <dbReference type="Proteomes" id="UP000319829"/>
    </source>
</evidence>
<comment type="caution">
    <text evidence="2">The sequence shown here is derived from an EMBL/GenBank/DDBJ whole genome shotgun (WGS) entry which is preliminary data.</text>
</comment>